<organism evidence="2 3">
    <name type="scientific">Baekduia soli</name>
    <dbReference type="NCBI Taxonomy" id="496014"/>
    <lineage>
        <taxon>Bacteria</taxon>
        <taxon>Bacillati</taxon>
        <taxon>Actinomycetota</taxon>
        <taxon>Thermoleophilia</taxon>
        <taxon>Solirubrobacterales</taxon>
        <taxon>Baekduiaceae</taxon>
        <taxon>Baekduia</taxon>
    </lineage>
</organism>
<dbReference type="KEGG" id="bsol:FSW04_10755"/>
<feature type="compositionally biased region" description="Low complexity" evidence="1">
    <location>
        <begin position="122"/>
        <end position="131"/>
    </location>
</feature>
<evidence type="ECO:0000256" key="1">
    <source>
        <dbReference type="SAM" id="MobiDB-lite"/>
    </source>
</evidence>
<feature type="region of interest" description="Disordered" evidence="1">
    <location>
        <begin position="91"/>
        <end position="139"/>
    </location>
</feature>
<name>A0A5B8U4Y7_9ACTN</name>
<dbReference type="Proteomes" id="UP000321805">
    <property type="component" value="Chromosome"/>
</dbReference>
<reference evidence="2 3" key="1">
    <citation type="journal article" date="2018" name="J. Microbiol.">
        <title>Baekduia soli gen. nov., sp. nov., a novel bacterium isolated from the soil of Baekdu Mountain and proposal of a novel family name, Baekduiaceae fam. nov.</title>
        <authorList>
            <person name="An D.S."/>
            <person name="Siddiqi M.Z."/>
            <person name="Kim K.H."/>
            <person name="Yu H.S."/>
            <person name="Im W.T."/>
        </authorList>
    </citation>
    <scope>NUCLEOTIDE SEQUENCE [LARGE SCALE GENOMIC DNA]</scope>
    <source>
        <strain evidence="2 3">BR7-21</strain>
    </source>
</reference>
<feature type="compositionally biased region" description="Low complexity" evidence="1">
    <location>
        <begin position="93"/>
        <end position="115"/>
    </location>
</feature>
<evidence type="ECO:0000313" key="3">
    <source>
        <dbReference type="Proteomes" id="UP000321805"/>
    </source>
</evidence>
<dbReference type="OrthoDB" id="5245155at2"/>
<protein>
    <recommendedName>
        <fullName evidence="4">C-type cytochrome biogenesis protein CcmI</fullName>
    </recommendedName>
</protein>
<gene>
    <name evidence="2" type="ORF">FSW04_10755</name>
</gene>
<accession>A0A5B8U4Y7</accession>
<dbReference type="AlphaFoldDB" id="A0A5B8U4Y7"/>
<evidence type="ECO:0008006" key="4">
    <source>
        <dbReference type="Google" id="ProtNLM"/>
    </source>
</evidence>
<dbReference type="EMBL" id="CP042430">
    <property type="protein sequence ID" value="QEC48001.1"/>
    <property type="molecule type" value="Genomic_DNA"/>
</dbReference>
<proteinExistence type="predicted"/>
<sequence length="139" mass="14731">MDPLATVLVLVAALLAAVIVGRPLMAGRSEREDMARSTRIADLEAAKAARYREIREAEMDYRTGKLSEPDWKAIDRELRAEAMEVLRRLDALGAEPGAAPEPTGGAAPEAPAEPAAAPPGEPVAVEPAAGPVRERQDQA</sequence>
<evidence type="ECO:0000313" key="2">
    <source>
        <dbReference type="EMBL" id="QEC48001.1"/>
    </source>
</evidence>
<dbReference type="RefSeq" id="WP_146919093.1">
    <property type="nucleotide sequence ID" value="NZ_CP042430.1"/>
</dbReference>
<keyword evidence="3" id="KW-1185">Reference proteome</keyword>